<feature type="transmembrane region" description="Helical" evidence="1">
    <location>
        <begin position="97"/>
        <end position="120"/>
    </location>
</feature>
<comment type="caution">
    <text evidence="2">The sequence shown here is derived from an EMBL/GenBank/DDBJ whole genome shotgun (WGS) entry which is preliminary data.</text>
</comment>
<feature type="transmembrane region" description="Helical" evidence="1">
    <location>
        <begin position="15"/>
        <end position="33"/>
    </location>
</feature>
<protein>
    <submittedName>
        <fullName evidence="2">Uncharacterized protein</fullName>
    </submittedName>
</protein>
<evidence type="ECO:0000313" key="3">
    <source>
        <dbReference type="Proteomes" id="UP000228920"/>
    </source>
</evidence>
<sequence>MSVINVRKAKKQRTVIALLILANLYFMLAVWIAQFKIGAYVIGWGLLMTSIVSLLYRKPKQKRHFQQNELPLSYPQLYDEQGVPEPRNWKNAALSPLWFTWMVIELLVLAFYYFVLINFMNGNHGWSMFYLWT</sequence>
<dbReference type="AlphaFoldDB" id="A0A2M7TGF0"/>
<keyword evidence="1" id="KW-0812">Transmembrane</keyword>
<dbReference type="Proteomes" id="UP000228920">
    <property type="component" value="Unassembled WGS sequence"/>
</dbReference>
<reference evidence="3" key="1">
    <citation type="submission" date="2017-09" db="EMBL/GenBank/DDBJ databases">
        <title>Depth-based differentiation of microbial function through sediment-hosted aquifers and enrichment of novel symbionts in the deep terrestrial subsurface.</title>
        <authorList>
            <person name="Probst A.J."/>
            <person name="Ladd B."/>
            <person name="Jarett J.K."/>
            <person name="Geller-Mcgrath D.E."/>
            <person name="Sieber C.M.K."/>
            <person name="Emerson J.B."/>
            <person name="Anantharaman K."/>
            <person name="Thomas B.C."/>
            <person name="Malmstrom R."/>
            <person name="Stieglmeier M."/>
            <person name="Klingl A."/>
            <person name="Woyke T."/>
            <person name="Ryan C.M."/>
            <person name="Banfield J.F."/>
        </authorList>
    </citation>
    <scope>NUCLEOTIDE SEQUENCE [LARGE SCALE GENOMIC DNA]</scope>
</reference>
<keyword evidence="1" id="KW-1133">Transmembrane helix</keyword>
<evidence type="ECO:0000313" key="2">
    <source>
        <dbReference type="EMBL" id="PIZ45165.1"/>
    </source>
</evidence>
<evidence type="ECO:0000256" key="1">
    <source>
        <dbReference type="SAM" id="Phobius"/>
    </source>
</evidence>
<proteinExistence type="predicted"/>
<accession>A0A2M7TGF0</accession>
<feature type="transmembrane region" description="Helical" evidence="1">
    <location>
        <begin position="39"/>
        <end position="56"/>
    </location>
</feature>
<keyword evidence="1" id="KW-0472">Membrane</keyword>
<gene>
    <name evidence="2" type="ORF">COY32_05555</name>
</gene>
<organism evidence="2 3">
    <name type="scientific">candidate division WWE3 bacterium CG_4_10_14_0_2_um_filter_41_14</name>
    <dbReference type="NCBI Taxonomy" id="1975072"/>
    <lineage>
        <taxon>Bacteria</taxon>
        <taxon>Katanobacteria</taxon>
    </lineage>
</organism>
<name>A0A2M7TGF0_UNCKA</name>
<dbReference type="EMBL" id="PFNL01000147">
    <property type="protein sequence ID" value="PIZ45165.1"/>
    <property type="molecule type" value="Genomic_DNA"/>
</dbReference>